<feature type="non-terminal residue" evidence="2">
    <location>
        <position position="170"/>
    </location>
</feature>
<dbReference type="Proteomes" id="UP000324800">
    <property type="component" value="Unassembled WGS sequence"/>
</dbReference>
<accession>A0A5J4ULF1</accession>
<protein>
    <submittedName>
        <fullName evidence="2">Uncharacterized protein</fullName>
    </submittedName>
</protein>
<evidence type="ECO:0000256" key="1">
    <source>
        <dbReference type="SAM" id="MobiDB-lite"/>
    </source>
</evidence>
<evidence type="ECO:0000313" key="3">
    <source>
        <dbReference type="Proteomes" id="UP000324800"/>
    </source>
</evidence>
<name>A0A5J4ULF1_9EUKA</name>
<gene>
    <name evidence="2" type="ORF">EZS28_033539</name>
</gene>
<dbReference type="EMBL" id="SNRW01014934">
    <property type="protein sequence ID" value="KAA6370931.1"/>
    <property type="molecule type" value="Genomic_DNA"/>
</dbReference>
<comment type="caution">
    <text evidence="2">The sequence shown here is derived from an EMBL/GenBank/DDBJ whole genome shotgun (WGS) entry which is preliminary data.</text>
</comment>
<reference evidence="2 3" key="1">
    <citation type="submission" date="2019-03" db="EMBL/GenBank/DDBJ databases">
        <title>Single cell metagenomics reveals metabolic interactions within the superorganism composed of flagellate Streblomastix strix and complex community of Bacteroidetes bacteria on its surface.</title>
        <authorList>
            <person name="Treitli S.C."/>
            <person name="Kolisko M."/>
            <person name="Husnik F."/>
            <person name="Keeling P."/>
            <person name="Hampl V."/>
        </authorList>
    </citation>
    <scope>NUCLEOTIDE SEQUENCE [LARGE SCALE GENOMIC DNA]</scope>
    <source>
        <strain evidence="2">ST1C</strain>
    </source>
</reference>
<evidence type="ECO:0000313" key="2">
    <source>
        <dbReference type="EMBL" id="KAA6370931.1"/>
    </source>
</evidence>
<organism evidence="2 3">
    <name type="scientific">Streblomastix strix</name>
    <dbReference type="NCBI Taxonomy" id="222440"/>
    <lineage>
        <taxon>Eukaryota</taxon>
        <taxon>Metamonada</taxon>
        <taxon>Preaxostyla</taxon>
        <taxon>Oxymonadida</taxon>
        <taxon>Streblomastigidae</taxon>
        <taxon>Streblomastix</taxon>
    </lineage>
</organism>
<proteinExistence type="predicted"/>
<dbReference type="AlphaFoldDB" id="A0A5J4ULF1"/>
<feature type="region of interest" description="Disordered" evidence="1">
    <location>
        <begin position="25"/>
        <end position="53"/>
    </location>
</feature>
<sequence>MGFAGPGDRQGTGFEACIGVQQEKGGNGLINQQNSRMENNWRGQTGRDRSQGDVEIVGEEKFWEELQMEIRQGIVREKSIEEIIHFNPFYVVPKTGNKWYSQTQRLPYSTRSEEGSTSFDSERELTDVHEILVLRENVLRCGPTFWLELKSFAILQGNEVNSESNYGGVL</sequence>
<feature type="compositionally biased region" description="Polar residues" evidence="1">
    <location>
        <begin position="29"/>
        <end position="43"/>
    </location>
</feature>